<reference evidence="1" key="1">
    <citation type="submission" date="2019-01" db="EMBL/GenBank/DDBJ databases">
        <title>Draft genome sequences of three monokaryotic isolates of the white-rot basidiomycete fungus Dichomitus squalens.</title>
        <authorList>
            <consortium name="DOE Joint Genome Institute"/>
            <person name="Lopez S.C."/>
            <person name="Andreopoulos B."/>
            <person name="Pangilinan J."/>
            <person name="Lipzen A."/>
            <person name="Riley R."/>
            <person name="Ahrendt S."/>
            <person name="Ng V."/>
            <person name="Barry K."/>
            <person name="Daum C."/>
            <person name="Grigoriev I.V."/>
            <person name="Hilden K.S."/>
            <person name="Makela M.R."/>
            <person name="de Vries R.P."/>
        </authorList>
    </citation>
    <scope>NUCLEOTIDE SEQUENCE [LARGE SCALE GENOMIC DNA]</scope>
    <source>
        <strain evidence="1">OM18370.1</strain>
    </source>
</reference>
<name>A0A4Q9M859_9APHY</name>
<dbReference type="EMBL" id="ML143574">
    <property type="protein sequence ID" value="TBU21816.1"/>
    <property type="molecule type" value="Genomic_DNA"/>
</dbReference>
<proteinExistence type="predicted"/>
<gene>
    <name evidence="1" type="ORF">BD311DRAFT_743357</name>
</gene>
<dbReference type="AlphaFoldDB" id="A0A4Q9M859"/>
<evidence type="ECO:0000313" key="1">
    <source>
        <dbReference type="EMBL" id="TBU21816.1"/>
    </source>
</evidence>
<organism evidence="1">
    <name type="scientific">Dichomitus squalens</name>
    <dbReference type="NCBI Taxonomy" id="114155"/>
    <lineage>
        <taxon>Eukaryota</taxon>
        <taxon>Fungi</taxon>
        <taxon>Dikarya</taxon>
        <taxon>Basidiomycota</taxon>
        <taxon>Agaricomycotina</taxon>
        <taxon>Agaricomycetes</taxon>
        <taxon>Polyporales</taxon>
        <taxon>Polyporaceae</taxon>
        <taxon>Dichomitus</taxon>
    </lineage>
</organism>
<accession>A0A4Q9M859</accession>
<dbReference type="Proteomes" id="UP000292957">
    <property type="component" value="Unassembled WGS sequence"/>
</dbReference>
<protein>
    <submittedName>
        <fullName evidence="1">Uncharacterized protein</fullName>
    </submittedName>
</protein>
<sequence>MTQYFVFAFEDLIKEHAISQSYAEKLNDRPQDILAVARFHQTVGGKSYLNVGGIRCLVLQWRADSKRVVGGLEGFLWYSRIGNTTSFFMFAPFALRFLIESTVRLYIIASEGAPIGVVKDGGSEDGQILESVRPSGVCDIKISSWDLRENISISSTRHTAHLIPGLRARASRRLPSETARLFESRVFGLIGHFKVEGICRPAILIKVEKRQACSRAMVARKTC</sequence>